<name>A0ABQ3CBM0_9GAMM</name>
<accession>A0ABQ3CBM0</accession>
<sequence length="229" mass="24378">MLGSGGTARRGDGMRTIGKGLGLATLLACGAAQGAQLAVDLADRQGRPVADAVVSLVRADGAGSAPAAGAPHVVDQKNLAFRPYVEVLRPGESVVFRNSDATRHHVYSFSRAKSFEYVVAPRQESAPMTLPRAGVVAVGCNIHDGMISYLYVTDAPWSARSDARGHVVLDGLPAGTYEVRVWHPRLPPTKQEIAQPGVVLGADDHRRLPFALALLPDPRRAVDRERTGY</sequence>
<organism evidence="1 2">
    <name type="scientific">Cognatilysobacter xinjiangensis</name>
    <dbReference type="NCBI Taxonomy" id="546892"/>
    <lineage>
        <taxon>Bacteria</taxon>
        <taxon>Pseudomonadati</taxon>
        <taxon>Pseudomonadota</taxon>
        <taxon>Gammaproteobacteria</taxon>
        <taxon>Lysobacterales</taxon>
        <taxon>Lysobacteraceae</taxon>
        <taxon>Cognatilysobacter</taxon>
    </lineage>
</organism>
<evidence type="ECO:0000313" key="2">
    <source>
        <dbReference type="Proteomes" id="UP000643403"/>
    </source>
</evidence>
<proteinExistence type="predicted"/>
<dbReference type="InterPro" id="IPR013784">
    <property type="entry name" value="Carb-bd-like_fold"/>
</dbReference>
<keyword evidence="2" id="KW-1185">Reference proteome</keyword>
<gene>
    <name evidence="1" type="ORF">GCM10008101_24400</name>
</gene>
<dbReference type="Gene3D" id="2.60.40.420">
    <property type="entry name" value="Cupredoxins - blue copper proteins"/>
    <property type="match status" value="1"/>
</dbReference>
<dbReference type="EMBL" id="BMXY01000003">
    <property type="protein sequence ID" value="GGZ69163.1"/>
    <property type="molecule type" value="Genomic_DNA"/>
</dbReference>
<dbReference type="InterPro" id="IPR008972">
    <property type="entry name" value="Cupredoxin"/>
</dbReference>
<protein>
    <recommendedName>
        <fullName evidence="3">Plastocyanin</fullName>
    </recommendedName>
</protein>
<comment type="caution">
    <text evidence="1">The sequence shown here is derived from an EMBL/GenBank/DDBJ whole genome shotgun (WGS) entry which is preliminary data.</text>
</comment>
<dbReference type="SUPFAM" id="SSF49503">
    <property type="entry name" value="Cupredoxins"/>
    <property type="match status" value="1"/>
</dbReference>
<dbReference type="SUPFAM" id="SSF49452">
    <property type="entry name" value="Starch-binding domain-like"/>
    <property type="match status" value="1"/>
</dbReference>
<reference evidence="2" key="1">
    <citation type="journal article" date="2019" name="Int. J. Syst. Evol. Microbiol.">
        <title>The Global Catalogue of Microorganisms (GCM) 10K type strain sequencing project: providing services to taxonomists for standard genome sequencing and annotation.</title>
        <authorList>
            <consortium name="The Broad Institute Genomics Platform"/>
            <consortium name="The Broad Institute Genome Sequencing Center for Infectious Disease"/>
            <person name="Wu L."/>
            <person name="Ma J."/>
        </authorList>
    </citation>
    <scope>NUCLEOTIDE SEQUENCE [LARGE SCALE GENOMIC DNA]</scope>
    <source>
        <strain evidence="2">KCTC 22558</strain>
    </source>
</reference>
<evidence type="ECO:0008006" key="3">
    <source>
        <dbReference type="Google" id="ProtNLM"/>
    </source>
</evidence>
<evidence type="ECO:0000313" key="1">
    <source>
        <dbReference type="EMBL" id="GGZ69163.1"/>
    </source>
</evidence>
<dbReference type="Proteomes" id="UP000643403">
    <property type="component" value="Unassembled WGS sequence"/>
</dbReference>